<evidence type="ECO:0000313" key="2">
    <source>
        <dbReference type="EMBL" id="RRT50948.1"/>
    </source>
</evidence>
<feature type="compositionally biased region" description="Polar residues" evidence="1">
    <location>
        <begin position="1"/>
        <end position="12"/>
    </location>
</feature>
<organism evidence="2 3">
    <name type="scientific">Ensete ventricosum</name>
    <name type="common">Abyssinian banana</name>
    <name type="synonym">Musa ensete</name>
    <dbReference type="NCBI Taxonomy" id="4639"/>
    <lineage>
        <taxon>Eukaryota</taxon>
        <taxon>Viridiplantae</taxon>
        <taxon>Streptophyta</taxon>
        <taxon>Embryophyta</taxon>
        <taxon>Tracheophyta</taxon>
        <taxon>Spermatophyta</taxon>
        <taxon>Magnoliopsida</taxon>
        <taxon>Liliopsida</taxon>
        <taxon>Zingiberales</taxon>
        <taxon>Musaceae</taxon>
        <taxon>Ensete</taxon>
    </lineage>
</organism>
<dbReference type="PANTHER" id="PTHR10972">
    <property type="entry name" value="OXYSTEROL-BINDING PROTEIN-RELATED"/>
    <property type="match status" value="1"/>
</dbReference>
<dbReference type="PANTHER" id="PTHR10972:SF67">
    <property type="entry name" value="OXYSTEROL-BINDING PROTEIN-RELATED PROTEIN 1D"/>
    <property type="match status" value="1"/>
</dbReference>
<protein>
    <submittedName>
        <fullName evidence="2">Uncharacterized protein</fullName>
    </submittedName>
</protein>
<dbReference type="Pfam" id="PF01237">
    <property type="entry name" value="Oxysterol_BP"/>
    <property type="match status" value="1"/>
</dbReference>
<gene>
    <name evidence="2" type="ORF">B296_00044098</name>
</gene>
<evidence type="ECO:0000313" key="3">
    <source>
        <dbReference type="Proteomes" id="UP000287651"/>
    </source>
</evidence>
<dbReference type="AlphaFoldDB" id="A0A426YGU6"/>
<dbReference type="SUPFAM" id="SSF144000">
    <property type="entry name" value="Oxysterol-binding protein-like"/>
    <property type="match status" value="1"/>
</dbReference>
<dbReference type="GO" id="GO:0016020">
    <property type="term" value="C:membrane"/>
    <property type="evidence" value="ECO:0007669"/>
    <property type="project" value="TreeGrafter"/>
</dbReference>
<dbReference type="GO" id="GO:0005829">
    <property type="term" value="C:cytosol"/>
    <property type="evidence" value="ECO:0007669"/>
    <property type="project" value="TreeGrafter"/>
</dbReference>
<name>A0A426YGU6_ENSVE</name>
<feature type="region of interest" description="Disordered" evidence="1">
    <location>
        <begin position="1"/>
        <end position="31"/>
    </location>
</feature>
<evidence type="ECO:0000256" key="1">
    <source>
        <dbReference type="SAM" id="MobiDB-lite"/>
    </source>
</evidence>
<dbReference type="Proteomes" id="UP000287651">
    <property type="component" value="Unassembled WGS sequence"/>
</dbReference>
<proteinExistence type="predicted"/>
<dbReference type="InterPro" id="IPR037239">
    <property type="entry name" value="OSBP_sf"/>
</dbReference>
<dbReference type="GO" id="GO:0032934">
    <property type="term" value="F:sterol binding"/>
    <property type="evidence" value="ECO:0007669"/>
    <property type="project" value="TreeGrafter"/>
</dbReference>
<sequence length="223" mass="25026">FYSVISEGTATDSEADNESQGADAETDEDDGMYFDTRDFLSSESLRSASYRSREVMGNCCTGSTCTESYFADNIQDISTGVQMIEHPYVKRRNKLPEPKEREKPVGLWSIIKENIGKDLSGVCLPVYFNEPLSSLQKCFEDLEHSYLVDRALEWGRQGNNLMRILHIAAFAVSGYASTEGRQCKPFNPLLGETYEADYPDKGLRFFSEKVTVSLFSAVGQCNH</sequence>
<comment type="caution">
    <text evidence="2">The sequence shown here is derived from an EMBL/GenBank/DDBJ whole genome shotgun (WGS) entry which is preliminary data.</text>
</comment>
<dbReference type="EMBL" id="AMZH03012481">
    <property type="protein sequence ID" value="RRT50948.1"/>
    <property type="molecule type" value="Genomic_DNA"/>
</dbReference>
<dbReference type="InterPro" id="IPR000648">
    <property type="entry name" value="Oxysterol-bd"/>
</dbReference>
<reference evidence="2 3" key="1">
    <citation type="journal article" date="2014" name="Agronomy (Basel)">
        <title>A Draft Genome Sequence for Ensete ventricosum, the Drought-Tolerant Tree Against Hunger.</title>
        <authorList>
            <person name="Harrison J."/>
            <person name="Moore K.A."/>
            <person name="Paszkiewicz K."/>
            <person name="Jones T."/>
            <person name="Grant M."/>
            <person name="Ambacheew D."/>
            <person name="Muzemil S."/>
            <person name="Studholme D.J."/>
        </authorList>
    </citation>
    <scope>NUCLEOTIDE SEQUENCE [LARGE SCALE GENOMIC DNA]</scope>
</reference>
<feature type="non-terminal residue" evidence="2">
    <location>
        <position position="1"/>
    </location>
</feature>
<accession>A0A426YGU6</accession>